<dbReference type="AlphaFoldDB" id="A0A7M7JTB4"/>
<organism evidence="1 2">
    <name type="scientific">Varroa destructor</name>
    <name type="common">Honeybee mite</name>
    <dbReference type="NCBI Taxonomy" id="109461"/>
    <lineage>
        <taxon>Eukaryota</taxon>
        <taxon>Metazoa</taxon>
        <taxon>Ecdysozoa</taxon>
        <taxon>Arthropoda</taxon>
        <taxon>Chelicerata</taxon>
        <taxon>Arachnida</taxon>
        <taxon>Acari</taxon>
        <taxon>Parasitiformes</taxon>
        <taxon>Mesostigmata</taxon>
        <taxon>Gamasina</taxon>
        <taxon>Dermanyssoidea</taxon>
        <taxon>Varroidae</taxon>
        <taxon>Varroa</taxon>
    </lineage>
</organism>
<evidence type="ECO:0000313" key="2">
    <source>
        <dbReference type="Proteomes" id="UP000594260"/>
    </source>
</evidence>
<protein>
    <submittedName>
        <fullName evidence="1">Uncharacterized protein</fullName>
    </submittedName>
</protein>
<name>A0A7M7JTB4_VARDE</name>
<dbReference type="Proteomes" id="UP000594260">
    <property type="component" value="Unplaced"/>
</dbReference>
<accession>A0A7M7JTB4</accession>
<proteinExistence type="predicted"/>
<dbReference type="OrthoDB" id="10546422at2759"/>
<dbReference type="EnsemblMetazoa" id="XM_022799624">
    <property type="protein sequence ID" value="XP_022655359"/>
    <property type="gene ID" value="LOC111247978"/>
</dbReference>
<evidence type="ECO:0000313" key="1">
    <source>
        <dbReference type="EnsemblMetazoa" id="XP_022655359"/>
    </source>
</evidence>
<dbReference type="InParanoid" id="A0A7M7JTB4"/>
<dbReference type="KEGG" id="vde:111247978"/>
<keyword evidence="2" id="KW-1185">Reference proteome</keyword>
<dbReference type="GeneID" id="111247978"/>
<dbReference type="RefSeq" id="XP_022655359.1">
    <property type="nucleotide sequence ID" value="XM_022799624.1"/>
</dbReference>
<reference evidence="1" key="1">
    <citation type="submission" date="2021-01" db="UniProtKB">
        <authorList>
            <consortium name="EnsemblMetazoa"/>
        </authorList>
    </citation>
    <scope>IDENTIFICATION</scope>
</reference>
<sequence>MEVSRWQNVEEDLNLCFSPMEVREIQQVTTQEILAVENWKGLCRNVQAVAKKKNDQVSWLVAYGIVAECGKAMLVYKATYPCNQQLLIYKLNATGGIVTARPPEWENINIYREHPIMYGFPLHRNLIDDIIRKHYSHRAAKMATAVSKALPLVRDKSYTWMTICGESFMASSEGGFENEAIVYFGKINQMHLLVIKVKAIEARTSL</sequence>